<name>K1QGJ1_MAGGI</name>
<reference evidence="1" key="1">
    <citation type="journal article" date="2012" name="Nature">
        <title>The oyster genome reveals stress adaptation and complexity of shell formation.</title>
        <authorList>
            <person name="Zhang G."/>
            <person name="Fang X."/>
            <person name="Guo X."/>
            <person name="Li L."/>
            <person name="Luo R."/>
            <person name="Xu F."/>
            <person name="Yang P."/>
            <person name="Zhang L."/>
            <person name="Wang X."/>
            <person name="Qi H."/>
            <person name="Xiong Z."/>
            <person name="Que H."/>
            <person name="Xie Y."/>
            <person name="Holland P.W."/>
            <person name="Paps J."/>
            <person name="Zhu Y."/>
            <person name="Wu F."/>
            <person name="Chen Y."/>
            <person name="Wang J."/>
            <person name="Peng C."/>
            <person name="Meng J."/>
            <person name="Yang L."/>
            <person name="Liu J."/>
            <person name="Wen B."/>
            <person name="Zhang N."/>
            <person name="Huang Z."/>
            <person name="Zhu Q."/>
            <person name="Feng Y."/>
            <person name="Mount A."/>
            <person name="Hedgecock D."/>
            <person name="Xu Z."/>
            <person name="Liu Y."/>
            <person name="Domazet-Loso T."/>
            <person name="Du Y."/>
            <person name="Sun X."/>
            <person name="Zhang S."/>
            <person name="Liu B."/>
            <person name="Cheng P."/>
            <person name="Jiang X."/>
            <person name="Li J."/>
            <person name="Fan D."/>
            <person name="Wang W."/>
            <person name="Fu W."/>
            <person name="Wang T."/>
            <person name="Wang B."/>
            <person name="Zhang J."/>
            <person name="Peng Z."/>
            <person name="Li Y."/>
            <person name="Li N."/>
            <person name="Wang J."/>
            <person name="Chen M."/>
            <person name="He Y."/>
            <person name="Tan F."/>
            <person name="Song X."/>
            <person name="Zheng Q."/>
            <person name="Huang R."/>
            <person name="Yang H."/>
            <person name="Du X."/>
            <person name="Chen L."/>
            <person name="Yang M."/>
            <person name="Gaffney P.M."/>
            <person name="Wang S."/>
            <person name="Luo L."/>
            <person name="She Z."/>
            <person name="Ming Y."/>
            <person name="Huang W."/>
            <person name="Zhang S."/>
            <person name="Huang B."/>
            <person name="Zhang Y."/>
            <person name="Qu T."/>
            <person name="Ni P."/>
            <person name="Miao G."/>
            <person name="Wang J."/>
            <person name="Wang Q."/>
            <person name="Steinberg C.E."/>
            <person name="Wang H."/>
            <person name="Li N."/>
            <person name="Qian L."/>
            <person name="Zhang G."/>
            <person name="Li Y."/>
            <person name="Yang H."/>
            <person name="Liu X."/>
            <person name="Wang J."/>
            <person name="Yin Y."/>
            <person name="Wang J."/>
        </authorList>
    </citation>
    <scope>NUCLEOTIDE SEQUENCE [LARGE SCALE GENOMIC DNA]</scope>
    <source>
        <strain evidence="1">05x7-T-G4-1.051#20</strain>
    </source>
</reference>
<accession>K1QGJ1</accession>
<dbReference type="AlphaFoldDB" id="K1QGJ1"/>
<proteinExistence type="predicted"/>
<dbReference type="EMBL" id="JH816729">
    <property type="protein sequence ID" value="EKC35967.1"/>
    <property type="molecule type" value="Genomic_DNA"/>
</dbReference>
<organism evidence="1">
    <name type="scientific">Magallana gigas</name>
    <name type="common">Pacific oyster</name>
    <name type="synonym">Crassostrea gigas</name>
    <dbReference type="NCBI Taxonomy" id="29159"/>
    <lineage>
        <taxon>Eukaryota</taxon>
        <taxon>Metazoa</taxon>
        <taxon>Spiralia</taxon>
        <taxon>Lophotrochozoa</taxon>
        <taxon>Mollusca</taxon>
        <taxon>Bivalvia</taxon>
        <taxon>Autobranchia</taxon>
        <taxon>Pteriomorphia</taxon>
        <taxon>Ostreida</taxon>
        <taxon>Ostreoidea</taxon>
        <taxon>Ostreidae</taxon>
        <taxon>Magallana</taxon>
    </lineage>
</organism>
<protein>
    <submittedName>
        <fullName evidence="1">Uncharacterized protein</fullName>
    </submittedName>
</protein>
<sequence length="81" mass="9612">MRNISALTLFAILLLATLLDAFRLPYYARDDPYLQKILTPRNGAKGPNQYQIYMAREYLDEMEQYEDPHDTVEEFLEPHFL</sequence>
<evidence type="ECO:0000313" key="1">
    <source>
        <dbReference type="EMBL" id="EKC35967.1"/>
    </source>
</evidence>
<gene>
    <name evidence="1" type="ORF">CGI_10027525</name>
</gene>
<dbReference type="InParanoid" id="K1QGJ1"/>
<dbReference type="HOGENOM" id="CLU_2576172_0_0_1"/>